<dbReference type="InterPro" id="IPR003598">
    <property type="entry name" value="Ig_sub2"/>
</dbReference>
<dbReference type="InterPro" id="IPR013783">
    <property type="entry name" value="Ig-like_fold"/>
</dbReference>
<dbReference type="PANTHER" id="PTHR23267">
    <property type="entry name" value="IMMUNOGLOBULIN LIGHT CHAIN"/>
    <property type="match status" value="1"/>
</dbReference>
<dbReference type="InterPro" id="IPR007110">
    <property type="entry name" value="Ig-like_dom"/>
</dbReference>
<dbReference type="InterPro" id="IPR036179">
    <property type="entry name" value="Ig-like_dom_sf"/>
</dbReference>
<feature type="chain" id="PRO_5035895463" evidence="1">
    <location>
        <begin position="20"/>
        <end position="382"/>
    </location>
</feature>
<dbReference type="Proteomes" id="UP000677803">
    <property type="component" value="Unassembled WGS sequence"/>
</dbReference>
<gene>
    <name evidence="3" type="ORF">MMEN_LOCUS3515</name>
</gene>
<dbReference type="SMART" id="SM00408">
    <property type="entry name" value="IGc2"/>
    <property type="match status" value="3"/>
</dbReference>
<dbReference type="OrthoDB" id="6103117at2759"/>
<evidence type="ECO:0000313" key="3">
    <source>
        <dbReference type="EMBL" id="CAG5866806.1"/>
    </source>
</evidence>
<comment type="caution">
    <text evidence="3">The sequence shown here is derived from an EMBL/GenBank/DDBJ whole genome shotgun (WGS) entry which is preliminary data.</text>
</comment>
<sequence>MFPIILIVILGFLSQESFAQDFLNQADKSKSVSVGGTVSISATGSPNIGAVLSWYLQKPGQPPKLMILGASRLFSGTPSRFRGSRSGSHYTLTISGVQAEDAGDYYCLGNHGDLSVNTAQTTATMTLLTILIWTLFCCCFKGCSGQVTVTQTAVVTSSPGSTVSLTCTTNPKVYTWSDDDSEVNWYQQKSGQAPKLVIKRGQNPTDEFSPRFSGKGDGVNAEMTIRGVQAEDAAVYYCQSYHYINRSDGSPSVTQSPESKSAALGDTVSLSCTASSGVDDDLSWYLQKPGQPPKLLFYKISTRESAPSHFSSSGSEPEFTLEIRGVKADDAGVYYCLGVHGGPWSGSRLWMTGLCPLRVASQLTEPALRQCSAERLSVLLRL</sequence>
<dbReference type="SUPFAM" id="SSF48726">
    <property type="entry name" value="Immunoglobulin"/>
    <property type="match status" value="3"/>
</dbReference>
<feature type="domain" description="Ig-like" evidence="2">
    <location>
        <begin position="265"/>
        <end position="336"/>
    </location>
</feature>
<dbReference type="InterPro" id="IPR050150">
    <property type="entry name" value="IgV_Light_Chain"/>
</dbReference>
<name>A0A8S4AM62_9TELE</name>
<dbReference type="SMART" id="SM00406">
    <property type="entry name" value="IGv"/>
    <property type="match status" value="3"/>
</dbReference>
<reference evidence="3" key="1">
    <citation type="submission" date="2021-05" db="EMBL/GenBank/DDBJ databases">
        <authorList>
            <person name="Tigano A."/>
        </authorList>
    </citation>
    <scope>NUCLEOTIDE SEQUENCE</scope>
</reference>
<dbReference type="PROSITE" id="PS50835">
    <property type="entry name" value="IG_LIKE"/>
    <property type="match status" value="3"/>
</dbReference>
<dbReference type="InterPro" id="IPR003599">
    <property type="entry name" value="Ig_sub"/>
</dbReference>
<keyword evidence="1" id="KW-0732">Signal</keyword>
<proteinExistence type="predicted"/>
<protein>
    <submittedName>
        <fullName evidence="3">(Atlantic silverside) hypothetical protein</fullName>
    </submittedName>
</protein>
<dbReference type="AlphaFoldDB" id="A0A8S4AM62"/>
<keyword evidence="4" id="KW-1185">Reference proteome</keyword>
<dbReference type="SMART" id="SM00409">
    <property type="entry name" value="IG"/>
    <property type="match status" value="3"/>
</dbReference>
<evidence type="ECO:0000313" key="4">
    <source>
        <dbReference type="Proteomes" id="UP000677803"/>
    </source>
</evidence>
<dbReference type="Pfam" id="PF07686">
    <property type="entry name" value="V-set"/>
    <property type="match status" value="3"/>
</dbReference>
<dbReference type="EMBL" id="CAJRST010002224">
    <property type="protein sequence ID" value="CAG5866806.1"/>
    <property type="molecule type" value="Genomic_DNA"/>
</dbReference>
<feature type="domain" description="Ig-like" evidence="2">
    <location>
        <begin position="145"/>
        <end position="254"/>
    </location>
</feature>
<dbReference type="InterPro" id="IPR013106">
    <property type="entry name" value="Ig_V-set"/>
</dbReference>
<evidence type="ECO:0000259" key="2">
    <source>
        <dbReference type="PROSITE" id="PS50835"/>
    </source>
</evidence>
<dbReference type="Gene3D" id="2.60.40.10">
    <property type="entry name" value="Immunoglobulins"/>
    <property type="match status" value="3"/>
</dbReference>
<feature type="domain" description="Ig-like" evidence="2">
    <location>
        <begin position="3"/>
        <end position="126"/>
    </location>
</feature>
<feature type="signal peptide" evidence="1">
    <location>
        <begin position="1"/>
        <end position="19"/>
    </location>
</feature>
<accession>A0A8S4AM62</accession>
<organism evidence="3 4">
    <name type="scientific">Menidia menidia</name>
    <name type="common">Atlantic silverside</name>
    <dbReference type="NCBI Taxonomy" id="238744"/>
    <lineage>
        <taxon>Eukaryota</taxon>
        <taxon>Metazoa</taxon>
        <taxon>Chordata</taxon>
        <taxon>Craniata</taxon>
        <taxon>Vertebrata</taxon>
        <taxon>Euteleostomi</taxon>
        <taxon>Actinopterygii</taxon>
        <taxon>Neopterygii</taxon>
        <taxon>Teleostei</taxon>
        <taxon>Neoteleostei</taxon>
        <taxon>Acanthomorphata</taxon>
        <taxon>Ovalentaria</taxon>
        <taxon>Atherinomorphae</taxon>
        <taxon>Atheriniformes</taxon>
        <taxon>Atherinopsidae</taxon>
        <taxon>Menidiinae</taxon>
        <taxon>Menidia</taxon>
    </lineage>
</organism>
<evidence type="ECO:0000256" key="1">
    <source>
        <dbReference type="SAM" id="SignalP"/>
    </source>
</evidence>